<keyword evidence="1" id="KW-0698">rRNA processing</keyword>
<dbReference type="InterPro" id="IPR050082">
    <property type="entry name" value="RNA_methyltr_RlmE"/>
</dbReference>
<protein>
    <submittedName>
        <fullName evidence="7">Ribosomal RNA methyltransferase FtsJ domain-containing protein</fullName>
    </submittedName>
</protein>
<reference evidence="7" key="1">
    <citation type="submission" date="2022-11" db="UniProtKB">
        <authorList>
            <consortium name="WormBaseParasite"/>
        </authorList>
    </citation>
    <scope>IDENTIFICATION</scope>
</reference>
<dbReference type="AlphaFoldDB" id="A0A914SGR3"/>
<dbReference type="GO" id="GO:0000463">
    <property type="term" value="P:maturation of LSU-rRNA from tricistronic rRNA transcript (SSU-rRNA, 5.8S rRNA, LSU-rRNA)"/>
    <property type="evidence" value="ECO:0007669"/>
    <property type="project" value="TreeGrafter"/>
</dbReference>
<evidence type="ECO:0000256" key="4">
    <source>
        <dbReference type="ARBA" id="ARBA00022691"/>
    </source>
</evidence>
<keyword evidence="3" id="KW-0808">Transferase</keyword>
<dbReference type="PANTHER" id="PTHR10920">
    <property type="entry name" value="RIBOSOMAL RNA METHYLTRANSFERASE"/>
    <property type="match status" value="1"/>
</dbReference>
<dbReference type="WBParaSite" id="PEQ_0001318101-mRNA-1">
    <property type="protein sequence ID" value="PEQ_0001318101-mRNA-1"/>
    <property type="gene ID" value="PEQ_0001318101"/>
</dbReference>
<dbReference type="InterPro" id="IPR029063">
    <property type="entry name" value="SAM-dependent_MTases_sf"/>
</dbReference>
<feature type="domain" description="Ribosomal RNA methyltransferase FtsJ" evidence="5">
    <location>
        <begin position="86"/>
        <end position="145"/>
    </location>
</feature>
<dbReference type="SUPFAM" id="SSF53335">
    <property type="entry name" value="S-adenosyl-L-methionine-dependent methyltransferases"/>
    <property type="match status" value="1"/>
</dbReference>
<sequence>MGKKLKVGKQRKDKFYHLAKEAGYRSRAAFKLIQLNKRFEFLQKSRALVDLCAAPGGWLQVAAQNMPVSSMRIGIDVVPIKPINTLRLATQVLTKNGCFVTKVFRSNDYHSLIAVFEKLFKKIHVWKPAASRLESAEIFVVCEKYLKPAKVDAELLDPRKVFSESKCETKPANPLVIACR</sequence>
<dbReference type="GO" id="GO:0000466">
    <property type="term" value="P:maturation of 5.8S rRNA from tricistronic rRNA transcript (SSU-rRNA, 5.8S rRNA, LSU-rRNA)"/>
    <property type="evidence" value="ECO:0007669"/>
    <property type="project" value="TreeGrafter"/>
</dbReference>
<keyword evidence="2" id="KW-0489">Methyltransferase</keyword>
<dbReference type="GO" id="GO:0016435">
    <property type="term" value="F:rRNA (guanine) methyltransferase activity"/>
    <property type="evidence" value="ECO:0007669"/>
    <property type="project" value="TreeGrafter"/>
</dbReference>
<dbReference type="GO" id="GO:0005730">
    <property type="term" value="C:nucleolus"/>
    <property type="evidence" value="ECO:0007669"/>
    <property type="project" value="TreeGrafter"/>
</dbReference>
<feature type="domain" description="Ribosomal RNA methyltransferase FtsJ" evidence="5">
    <location>
        <begin position="24"/>
        <end position="84"/>
    </location>
</feature>
<evidence type="ECO:0000256" key="1">
    <source>
        <dbReference type="ARBA" id="ARBA00022552"/>
    </source>
</evidence>
<accession>A0A914SGR3</accession>
<dbReference type="GO" id="GO:0030687">
    <property type="term" value="C:preribosome, large subunit precursor"/>
    <property type="evidence" value="ECO:0007669"/>
    <property type="project" value="TreeGrafter"/>
</dbReference>
<proteinExistence type="predicted"/>
<dbReference type="InterPro" id="IPR015507">
    <property type="entry name" value="rRNA-MeTfrase_E"/>
</dbReference>
<dbReference type="Pfam" id="PF01728">
    <property type="entry name" value="FtsJ"/>
    <property type="match status" value="2"/>
</dbReference>
<keyword evidence="6" id="KW-1185">Reference proteome</keyword>
<evidence type="ECO:0000256" key="2">
    <source>
        <dbReference type="ARBA" id="ARBA00022603"/>
    </source>
</evidence>
<dbReference type="Gene3D" id="3.40.50.150">
    <property type="entry name" value="Vaccinia Virus protein VP39"/>
    <property type="match status" value="2"/>
</dbReference>
<dbReference type="PANTHER" id="PTHR10920:SF13">
    <property type="entry name" value="PRE-RRNA 2'-O-RIBOSE RNA METHYLTRANSFERASE FTSJ3"/>
    <property type="match status" value="1"/>
</dbReference>
<evidence type="ECO:0000259" key="5">
    <source>
        <dbReference type="Pfam" id="PF01728"/>
    </source>
</evidence>
<dbReference type="InterPro" id="IPR002877">
    <property type="entry name" value="RNA_MeTrfase_FtsJ_dom"/>
</dbReference>
<dbReference type="Proteomes" id="UP000887564">
    <property type="component" value="Unplaced"/>
</dbReference>
<dbReference type="GO" id="GO:0008650">
    <property type="term" value="F:rRNA (uridine-2'-O-)-methyltransferase activity"/>
    <property type="evidence" value="ECO:0007669"/>
    <property type="project" value="TreeGrafter"/>
</dbReference>
<name>A0A914SGR3_PAREQ</name>
<keyword evidence="4" id="KW-0949">S-adenosyl-L-methionine</keyword>
<evidence type="ECO:0000256" key="3">
    <source>
        <dbReference type="ARBA" id="ARBA00022679"/>
    </source>
</evidence>
<evidence type="ECO:0000313" key="6">
    <source>
        <dbReference type="Proteomes" id="UP000887564"/>
    </source>
</evidence>
<evidence type="ECO:0000313" key="7">
    <source>
        <dbReference type="WBParaSite" id="PEQ_0001318101-mRNA-1"/>
    </source>
</evidence>
<organism evidence="6 7">
    <name type="scientific">Parascaris equorum</name>
    <name type="common">Equine roundworm</name>
    <dbReference type="NCBI Taxonomy" id="6256"/>
    <lineage>
        <taxon>Eukaryota</taxon>
        <taxon>Metazoa</taxon>
        <taxon>Ecdysozoa</taxon>
        <taxon>Nematoda</taxon>
        <taxon>Chromadorea</taxon>
        <taxon>Rhabditida</taxon>
        <taxon>Spirurina</taxon>
        <taxon>Ascaridomorpha</taxon>
        <taxon>Ascaridoidea</taxon>
        <taxon>Ascarididae</taxon>
        <taxon>Parascaris</taxon>
    </lineage>
</organism>
<dbReference type="PIRSF" id="PIRSF005461">
    <property type="entry name" value="23S_rRNA_mtase"/>
    <property type="match status" value="1"/>
</dbReference>